<evidence type="ECO:0000313" key="2">
    <source>
        <dbReference type="Proteomes" id="UP000438699"/>
    </source>
</evidence>
<accession>A0A6N6MYN7</accession>
<gene>
    <name evidence="1" type="ORF">F8A88_14000</name>
</gene>
<evidence type="ECO:0000313" key="1">
    <source>
        <dbReference type="EMBL" id="KAB1440356.1"/>
    </source>
</evidence>
<dbReference type="RefSeq" id="WP_151151797.1">
    <property type="nucleotide sequence ID" value="NZ_WAIE01000007.1"/>
</dbReference>
<proteinExistence type="predicted"/>
<organism evidence="1 2">
    <name type="scientific">Pseudodesulfovibrio senegalensis</name>
    <dbReference type="NCBI Taxonomy" id="1721087"/>
    <lineage>
        <taxon>Bacteria</taxon>
        <taxon>Pseudomonadati</taxon>
        <taxon>Thermodesulfobacteriota</taxon>
        <taxon>Desulfovibrionia</taxon>
        <taxon>Desulfovibrionales</taxon>
        <taxon>Desulfovibrionaceae</taxon>
    </lineage>
</organism>
<sequence>MPPKWPYCKKCKCRKEFIEPRGEGVLTRCPQCGKEAVSYSQAAYRWQMRQELKAKKGLSLRMKLGTHSTASRETNCTKKPNPGDKIQVMWNGRFYSALVEEYVAAHDLYIVAFV</sequence>
<dbReference type="Proteomes" id="UP000438699">
    <property type="component" value="Unassembled WGS sequence"/>
</dbReference>
<comment type="caution">
    <text evidence="1">The sequence shown here is derived from an EMBL/GenBank/DDBJ whole genome shotgun (WGS) entry which is preliminary data.</text>
</comment>
<dbReference type="AlphaFoldDB" id="A0A6N6MYN7"/>
<protein>
    <submittedName>
        <fullName evidence="1">Uncharacterized protein</fullName>
    </submittedName>
</protein>
<dbReference type="EMBL" id="WAIE01000007">
    <property type="protein sequence ID" value="KAB1440356.1"/>
    <property type="molecule type" value="Genomic_DNA"/>
</dbReference>
<reference evidence="1 2" key="1">
    <citation type="journal article" date="2017" name="Int. J. Syst. Evol. Microbiol.">
        <title>Desulfovibrio senegalensis sp. nov., a mesophilic sulfate reducer isolated from marine sediment.</title>
        <authorList>
            <person name="Thioye A."/>
            <person name="Gam Z.B.A."/>
            <person name="Mbengue M."/>
            <person name="Cayol J.L."/>
            <person name="Joseph-Bartoli M."/>
            <person name="Toure-Kane C."/>
            <person name="Labat M."/>
        </authorList>
    </citation>
    <scope>NUCLEOTIDE SEQUENCE [LARGE SCALE GENOMIC DNA]</scope>
    <source>
        <strain evidence="1 2">DSM 101509</strain>
    </source>
</reference>
<keyword evidence="2" id="KW-1185">Reference proteome</keyword>
<name>A0A6N6MYN7_9BACT</name>